<keyword evidence="3" id="KW-1185">Reference proteome</keyword>
<dbReference type="RefSeq" id="WP_264227001.1">
    <property type="nucleotide sequence ID" value="NZ_CP107716.1"/>
</dbReference>
<sequence>MSSTPNHDDVNLRSLGPIEAKLFLDVVAQGKSSLTTDEAIAVFGHEDRARNAIKRLVSKGWLQSVGGGRYVVLPPAWGSEKFEDFDIYVLASASADVGYVGWWGAASRHGMTTQVPGELTVATDRQMPRKILQGNVVRYVKLSPKKFFGWQEMESMGRTFRASTPEKTIVDCVDRPELCGGPTELAVIVANGSRGVSDEALVETAIQHGSVSVAQRLGFLLDLYSPNYLGDAARSALRSVIPASARSVFGGQERLPDHIGYEREWGLLVNITEADLLAEVGSYTWGMRR</sequence>
<reference evidence="2" key="1">
    <citation type="submission" date="2022-10" db="EMBL/GenBank/DDBJ databases">
        <title>YIM 151497 complete genome.</title>
        <authorList>
            <person name="Chen X."/>
        </authorList>
    </citation>
    <scope>NUCLEOTIDE SEQUENCE</scope>
    <source>
        <strain evidence="2">YIM 151497</strain>
    </source>
</reference>
<name>A0ABY6IS15_9HYPH</name>
<dbReference type="Pfam" id="PF09407">
    <property type="entry name" value="AbiEi_1"/>
    <property type="match status" value="1"/>
</dbReference>
<gene>
    <name evidence="2" type="ORF">OF122_06555</name>
</gene>
<dbReference type="Proteomes" id="UP001163882">
    <property type="component" value="Chromosome"/>
</dbReference>
<feature type="domain" description="AbiEi antitoxin C-terminal" evidence="1">
    <location>
        <begin position="93"/>
        <end position="223"/>
    </location>
</feature>
<proteinExistence type="predicted"/>
<evidence type="ECO:0000259" key="1">
    <source>
        <dbReference type="Pfam" id="PF09407"/>
    </source>
</evidence>
<dbReference type="InterPro" id="IPR018547">
    <property type="entry name" value="AbiEi_C"/>
</dbReference>
<protein>
    <recommendedName>
        <fullName evidence="1">AbiEi antitoxin C-terminal domain-containing protein</fullName>
    </recommendedName>
</protein>
<evidence type="ECO:0000313" key="2">
    <source>
        <dbReference type="EMBL" id="UYQ73416.1"/>
    </source>
</evidence>
<evidence type="ECO:0000313" key="3">
    <source>
        <dbReference type="Proteomes" id="UP001163882"/>
    </source>
</evidence>
<dbReference type="EMBL" id="CP107716">
    <property type="protein sequence ID" value="UYQ73416.1"/>
    <property type="molecule type" value="Genomic_DNA"/>
</dbReference>
<accession>A0ABY6IS15</accession>
<organism evidence="2 3">
    <name type="scientific">Pelagibacterium flavum</name>
    <dbReference type="NCBI Taxonomy" id="2984530"/>
    <lineage>
        <taxon>Bacteria</taxon>
        <taxon>Pseudomonadati</taxon>
        <taxon>Pseudomonadota</taxon>
        <taxon>Alphaproteobacteria</taxon>
        <taxon>Hyphomicrobiales</taxon>
        <taxon>Devosiaceae</taxon>
        <taxon>Pelagibacterium</taxon>
    </lineage>
</organism>